<dbReference type="InterPro" id="IPR005135">
    <property type="entry name" value="Endo/exonuclease/phosphatase"/>
</dbReference>
<keyword evidence="3" id="KW-1185">Reference proteome</keyword>
<evidence type="ECO:0000259" key="1">
    <source>
        <dbReference type="PROSITE" id="PS50878"/>
    </source>
</evidence>
<dbReference type="Proteomes" id="UP000694680">
    <property type="component" value="Unassembled WGS sequence"/>
</dbReference>
<dbReference type="SUPFAM" id="SSF56672">
    <property type="entry name" value="DNA/RNA polymerases"/>
    <property type="match status" value="1"/>
</dbReference>
<accession>A0A8C5HHD8</accession>
<dbReference type="GO" id="GO:0003824">
    <property type="term" value="F:catalytic activity"/>
    <property type="evidence" value="ECO:0007669"/>
    <property type="project" value="InterPro"/>
</dbReference>
<dbReference type="InterPro" id="IPR000477">
    <property type="entry name" value="RT_dom"/>
</dbReference>
<dbReference type="InterPro" id="IPR043502">
    <property type="entry name" value="DNA/RNA_pol_sf"/>
</dbReference>
<sequence>VQHVLKPGVDFTLLRSLNKKLDSKTHLTLQQLNVQSLSNKSGLMHDHILDKDIDIMCLSETWQQPGVYSVLNEACPPGYSYLEKARTTGRGGGLAVIFRENIHLSPLPVPNVTSFESLVLQCKHPLSALIYRPPKSQPTFISDIHDFLISLCTSHKNILVIGDFNIHMDSHTSRQTSDFKQVLDCLNLQQLVDGPTHNKGHILDLIITDSIPLTDLHIHDIGVSDHQAVTIKVPLSSHLNKPKRQMTYRNTKNIDSTSFTQHLQLLSPPLYSSVSDLMDYYNDNLSSILDIHAPQKTRTVTFTRSAPWFTDKLRAMKRLGRALERASKTSSLTVHKLAYREHQHTYAKALSTARSEHYSTVINNNPGNSKKLFSTVSHLLKPQIPSHHTPTAINCNIFLDSFTSKIDNIRSSLAPLQNSIHDISTTPVKQHLTHFIPTTQQEVEKIVCTSKPSTCSLDPIPSPLLKSHNQIISPLITKIINLSLKTGNVPLSLKTALIKPLLKKPSLDPENLSNYRPISNLPFISKILEKVVSSQLHNHLKTNSLHEKFQSGFRPSHSTETALIRVTNDLLMTSDSGSTSLLILLDLSAAFDTIDHNILLHRLQHIGLSDTILHWFRSYLTDRTEYVVLGNAKSRPHTITCGVPQGSVLGPTLFTIYMLPLGCVVGRHGINFHCYADDTQLYLKVSPSGSPSATLTRLSSCLEEINAWMRQNFLQLNGSKTEAIQTGTPQQLRTSPIASVSIFGHSIPLSPSITNLGVKFDPHLSFDNHVTHICKTSFFHLRNISKLRPFLSLSAAERLVHAFVSSRLDYCNALLIGIPGRNIQKLQFVQNSAARVLMRVRKYDHITPILRTLHWLPISARIEYKVLLHTHHCLHGDAPTYLTDLLTPHTATRTRSGQQHRLLAPRTRLMTMGDRAFEAAAPRLWNALPDHLRSPQTVDAFKKGLKTFLFKKAYS</sequence>
<feature type="domain" description="Reverse transcriptase" evidence="1">
    <location>
        <begin position="482"/>
        <end position="747"/>
    </location>
</feature>
<dbReference type="Pfam" id="PF03372">
    <property type="entry name" value="Exo_endo_phos"/>
    <property type="match status" value="1"/>
</dbReference>
<dbReference type="Pfam" id="PF00078">
    <property type="entry name" value="RVT_1"/>
    <property type="match status" value="1"/>
</dbReference>
<dbReference type="PROSITE" id="PS50878">
    <property type="entry name" value="RT_POL"/>
    <property type="match status" value="1"/>
</dbReference>
<dbReference type="SUPFAM" id="SSF56219">
    <property type="entry name" value="DNase I-like"/>
    <property type="match status" value="1"/>
</dbReference>
<dbReference type="PANTHER" id="PTHR33332">
    <property type="entry name" value="REVERSE TRANSCRIPTASE DOMAIN-CONTAINING PROTEIN"/>
    <property type="match status" value="1"/>
</dbReference>
<protein>
    <recommendedName>
        <fullName evidence="1">Reverse transcriptase domain-containing protein</fullName>
    </recommendedName>
</protein>
<organism evidence="2 3">
    <name type="scientific">Gouania willdenowi</name>
    <name type="common">Blunt-snouted clingfish</name>
    <name type="synonym">Lepadogaster willdenowi</name>
    <dbReference type="NCBI Taxonomy" id="441366"/>
    <lineage>
        <taxon>Eukaryota</taxon>
        <taxon>Metazoa</taxon>
        <taxon>Chordata</taxon>
        <taxon>Craniata</taxon>
        <taxon>Vertebrata</taxon>
        <taxon>Euteleostomi</taxon>
        <taxon>Actinopterygii</taxon>
        <taxon>Neopterygii</taxon>
        <taxon>Teleostei</taxon>
        <taxon>Neoteleostei</taxon>
        <taxon>Acanthomorphata</taxon>
        <taxon>Ovalentaria</taxon>
        <taxon>Blenniimorphae</taxon>
        <taxon>Blenniiformes</taxon>
        <taxon>Gobiesocoidei</taxon>
        <taxon>Gobiesocidae</taxon>
        <taxon>Gobiesocinae</taxon>
        <taxon>Gouania</taxon>
    </lineage>
</organism>
<dbReference type="InterPro" id="IPR036691">
    <property type="entry name" value="Endo/exonu/phosph_ase_sf"/>
</dbReference>
<reference evidence="2" key="1">
    <citation type="submission" date="2025-08" db="UniProtKB">
        <authorList>
            <consortium name="Ensembl"/>
        </authorList>
    </citation>
    <scope>IDENTIFICATION</scope>
</reference>
<reference evidence="2" key="2">
    <citation type="submission" date="2025-09" db="UniProtKB">
        <authorList>
            <consortium name="Ensembl"/>
        </authorList>
    </citation>
    <scope>IDENTIFICATION</scope>
</reference>
<name>A0A8C5HHD8_GOUWI</name>
<dbReference type="Ensembl" id="ENSGWIT00000049395.1">
    <property type="protein sequence ID" value="ENSGWIP00000045610.1"/>
    <property type="gene ID" value="ENSGWIG00000022590.1"/>
</dbReference>
<evidence type="ECO:0000313" key="3">
    <source>
        <dbReference type="Proteomes" id="UP000694680"/>
    </source>
</evidence>
<dbReference type="Gene3D" id="3.60.10.10">
    <property type="entry name" value="Endonuclease/exonuclease/phosphatase"/>
    <property type="match status" value="1"/>
</dbReference>
<dbReference type="CDD" id="cd01650">
    <property type="entry name" value="RT_nLTR_like"/>
    <property type="match status" value="1"/>
</dbReference>
<evidence type="ECO:0000313" key="2">
    <source>
        <dbReference type="Ensembl" id="ENSGWIP00000045610.1"/>
    </source>
</evidence>
<proteinExistence type="predicted"/>
<dbReference type="AlphaFoldDB" id="A0A8C5HHD8"/>